<reference evidence="2" key="1">
    <citation type="journal article" date="2019" name="Int. J. Syst. Evol. Microbiol.">
        <title>The Global Catalogue of Microorganisms (GCM) 10K type strain sequencing project: providing services to taxonomists for standard genome sequencing and annotation.</title>
        <authorList>
            <consortium name="The Broad Institute Genomics Platform"/>
            <consortium name="The Broad Institute Genome Sequencing Center for Infectious Disease"/>
            <person name="Wu L."/>
            <person name="Ma J."/>
        </authorList>
    </citation>
    <scope>NUCLEOTIDE SEQUENCE [LARGE SCALE GENOMIC DNA]</scope>
    <source>
        <strain evidence="2">KCTC 22437</strain>
    </source>
</reference>
<keyword evidence="2" id="KW-1185">Reference proteome</keyword>
<comment type="caution">
    <text evidence="1">The sequence shown here is derived from an EMBL/GenBank/DDBJ whole genome shotgun (WGS) entry which is preliminary data.</text>
</comment>
<dbReference type="Proteomes" id="UP001597557">
    <property type="component" value="Unassembled WGS sequence"/>
</dbReference>
<evidence type="ECO:0000313" key="2">
    <source>
        <dbReference type="Proteomes" id="UP001597557"/>
    </source>
</evidence>
<dbReference type="EMBL" id="JBHUPD010000001">
    <property type="protein sequence ID" value="MFD2871912.1"/>
    <property type="molecule type" value="Genomic_DNA"/>
</dbReference>
<protein>
    <submittedName>
        <fullName evidence="1">Toprim domain-containing protein</fullName>
    </submittedName>
</protein>
<proteinExistence type="predicted"/>
<dbReference type="SUPFAM" id="SSF56731">
    <property type="entry name" value="DNA primase core"/>
    <property type="match status" value="1"/>
</dbReference>
<dbReference type="SUPFAM" id="SSF57783">
    <property type="entry name" value="Zinc beta-ribbon"/>
    <property type="match status" value="1"/>
</dbReference>
<gene>
    <name evidence="1" type="ORF">ACFS5N_05500</name>
</gene>
<sequence>MRIKEAKEIDLVDYLAHLQYQPQKIVGHNYWYLSPLHDEQTASFKINRKLNRWRDYGLVNSIDRGNLVDFGITYFNCSVADFLAKLDNGLVLHRDILPAIKTKDHQIAIVAERPLTSHVLLDYLQRRGISAALAKAWCKEVHYQLKGGTYYAIGFKNNSGGYELRNERFQQSSSPKDYTTIGPATNSTVHVFEGFTDFLSYLSLPNFRALEPASYVILNTVKFFEKARPHLEQFQNIRLYLDHDETGRKCTQYALSQSNRYKDESQFYTGHKDLNDYLVKRKQNQKQQLKPRIS</sequence>
<dbReference type="Pfam" id="PF13155">
    <property type="entry name" value="Toprim_2"/>
    <property type="match status" value="1"/>
</dbReference>
<dbReference type="Gene3D" id="3.90.580.10">
    <property type="entry name" value="Zinc finger, CHC2-type domain"/>
    <property type="match status" value="1"/>
</dbReference>
<accession>A0ABW5Y9D3</accession>
<name>A0ABW5Y9D3_9SPHI</name>
<evidence type="ECO:0000313" key="1">
    <source>
        <dbReference type="EMBL" id="MFD2871912.1"/>
    </source>
</evidence>
<dbReference type="RefSeq" id="WP_377183894.1">
    <property type="nucleotide sequence ID" value="NZ_JBHUPD010000001.1"/>
</dbReference>
<dbReference type="Gene3D" id="3.40.1360.10">
    <property type="match status" value="1"/>
</dbReference>
<organism evidence="1 2">
    <name type="scientific">Mucilaginibacter ximonensis</name>
    <dbReference type="NCBI Taxonomy" id="538021"/>
    <lineage>
        <taxon>Bacteria</taxon>
        <taxon>Pseudomonadati</taxon>
        <taxon>Bacteroidota</taxon>
        <taxon>Sphingobacteriia</taxon>
        <taxon>Sphingobacteriales</taxon>
        <taxon>Sphingobacteriaceae</taxon>
        <taxon>Mucilaginibacter</taxon>
    </lineage>
</organism>
<dbReference type="InterPro" id="IPR036977">
    <property type="entry name" value="DNA_primase_Znf_CHC2"/>
</dbReference>